<sequence length="302" mass="31371">MNTPQSIAFIGLGVMGGPMTGHLARAGHTVTAFNRSPERAAKWREAFAEEGLDVTFASTPADAARGADTVFICVGNDDDLTGVTLSEHGVLTTMRKGSLLVDHTTVSADMARRLAGEAETRGIAAVDAPVSGGEAGAVSGQLAVMCGGDNAAVERARPIMECYSKSIVHVGPSGAGQTAKMANQMCIAGILGGLSEAVRLAEAAGLDLGKTYEAISGGAAQSWQMDNRWTTMTAGEFDFGFAIDWMRKDLGYALDEAKRLGLSAPVTALVDQFYADVQASGGGRRDTSALITRLAQKPLDQG</sequence>
<dbReference type="InterPro" id="IPR013328">
    <property type="entry name" value="6PGD_dom2"/>
</dbReference>
<evidence type="ECO:0000313" key="6">
    <source>
        <dbReference type="EMBL" id="TRD10741.1"/>
    </source>
</evidence>
<dbReference type="GO" id="GO:0051287">
    <property type="term" value="F:NAD binding"/>
    <property type="evidence" value="ECO:0007669"/>
    <property type="project" value="InterPro"/>
</dbReference>
<keyword evidence="2" id="KW-0520">NAD</keyword>
<dbReference type="PIRSF" id="PIRSF000103">
    <property type="entry name" value="HIBADH"/>
    <property type="match status" value="1"/>
</dbReference>
<evidence type="ECO:0000313" key="7">
    <source>
        <dbReference type="Proteomes" id="UP000316343"/>
    </source>
</evidence>
<dbReference type="RefSeq" id="WP_142787003.1">
    <property type="nucleotide sequence ID" value="NZ_VHJK01000001.1"/>
</dbReference>
<evidence type="ECO:0000259" key="5">
    <source>
        <dbReference type="Pfam" id="PF14833"/>
    </source>
</evidence>
<evidence type="ECO:0000256" key="3">
    <source>
        <dbReference type="PIRSR" id="PIRSR000103-1"/>
    </source>
</evidence>
<dbReference type="OrthoDB" id="9812907at2"/>
<evidence type="ECO:0000256" key="1">
    <source>
        <dbReference type="ARBA" id="ARBA00023002"/>
    </source>
</evidence>
<evidence type="ECO:0000259" key="4">
    <source>
        <dbReference type="Pfam" id="PF03446"/>
    </source>
</evidence>
<dbReference type="Proteomes" id="UP000316343">
    <property type="component" value="Unassembled WGS sequence"/>
</dbReference>
<reference evidence="6 7" key="1">
    <citation type="submission" date="2019-06" db="EMBL/GenBank/DDBJ databases">
        <title>Erythrobacter insulae sp. nov., isolated from a tidal flat.</title>
        <authorList>
            <person name="Yoon J.-H."/>
        </authorList>
    </citation>
    <scope>NUCLEOTIDE SEQUENCE [LARGE SCALE GENOMIC DNA]</scope>
    <source>
        <strain evidence="6 7">JBTF-M21</strain>
    </source>
</reference>
<dbReference type="Gene3D" id="1.10.1040.10">
    <property type="entry name" value="N-(1-d-carboxylethyl)-l-norvaline Dehydrogenase, domain 2"/>
    <property type="match status" value="1"/>
</dbReference>
<dbReference type="GO" id="GO:0016491">
    <property type="term" value="F:oxidoreductase activity"/>
    <property type="evidence" value="ECO:0007669"/>
    <property type="project" value="UniProtKB-KW"/>
</dbReference>
<dbReference type="Pfam" id="PF03446">
    <property type="entry name" value="NAD_binding_2"/>
    <property type="match status" value="1"/>
</dbReference>
<comment type="caution">
    <text evidence="6">The sequence shown here is derived from an EMBL/GenBank/DDBJ whole genome shotgun (WGS) entry which is preliminary data.</text>
</comment>
<dbReference type="AlphaFoldDB" id="A0A547P9C8"/>
<organism evidence="6 7">
    <name type="scientific">Erythrobacter insulae</name>
    <dbReference type="NCBI Taxonomy" id="2584124"/>
    <lineage>
        <taxon>Bacteria</taxon>
        <taxon>Pseudomonadati</taxon>
        <taxon>Pseudomonadota</taxon>
        <taxon>Alphaproteobacteria</taxon>
        <taxon>Sphingomonadales</taxon>
        <taxon>Erythrobacteraceae</taxon>
        <taxon>Erythrobacter/Porphyrobacter group</taxon>
        <taxon>Erythrobacter</taxon>
    </lineage>
</organism>
<dbReference type="InterPro" id="IPR006115">
    <property type="entry name" value="6PGDH_NADP-bd"/>
</dbReference>
<keyword evidence="1" id="KW-0560">Oxidoreductase</keyword>
<dbReference type="EMBL" id="VHJK01000001">
    <property type="protein sequence ID" value="TRD10741.1"/>
    <property type="molecule type" value="Genomic_DNA"/>
</dbReference>
<dbReference type="InterPro" id="IPR029154">
    <property type="entry name" value="HIBADH-like_NADP-bd"/>
</dbReference>
<dbReference type="Gene3D" id="3.40.50.720">
    <property type="entry name" value="NAD(P)-binding Rossmann-like Domain"/>
    <property type="match status" value="1"/>
</dbReference>
<name>A0A547P9C8_9SPHN</name>
<feature type="domain" description="6-phosphogluconate dehydrogenase NADP-binding" evidence="4">
    <location>
        <begin position="6"/>
        <end position="171"/>
    </location>
</feature>
<dbReference type="SUPFAM" id="SSF48179">
    <property type="entry name" value="6-phosphogluconate dehydrogenase C-terminal domain-like"/>
    <property type="match status" value="1"/>
</dbReference>
<dbReference type="GO" id="GO:0050661">
    <property type="term" value="F:NADP binding"/>
    <property type="evidence" value="ECO:0007669"/>
    <property type="project" value="InterPro"/>
</dbReference>
<dbReference type="InterPro" id="IPR036291">
    <property type="entry name" value="NAD(P)-bd_dom_sf"/>
</dbReference>
<feature type="domain" description="3-hydroxyisobutyrate dehydrogenase-like NAD-binding" evidence="5">
    <location>
        <begin position="174"/>
        <end position="292"/>
    </location>
</feature>
<protein>
    <submittedName>
        <fullName evidence="6">NAD(P)-dependent oxidoreductase</fullName>
    </submittedName>
</protein>
<feature type="active site" evidence="3">
    <location>
        <position position="180"/>
    </location>
</feature>
<keyword evidence="7" id="KW-1185">Reference proteome</keyword>
<gene>
    <name evidence="6" type="ORF">FGU71_01900</name>
</gene>
<dbReference type="InterPro" id="IPR015815">
    <property type="entry name" value="HIBADH-related"/>
</dbReference>
<dbReference type="InterPro" id="IPR008927">
    <property type="entry name" value="6-PGluconate_DH-like_C_sf"/>
</dbReference>
<dbReference type="Pfam" id="PF14833">
    <property type="entry name" value="NAD_binding_11"/>
    <property type="match status" value="1"/>
</dbReference>
<evidence type="ECO:0000256" key="2">
    <source>
        <dbReference type="ARBA" id="ARBA00023027"/>
    </source>
</evidence>
<accession>A0A547P9C8</accession>
<dbReference type="PANTHER" id="PTHR43060">
    <property type="entry name" value="3-HYDROXYISOBUTYRATE DEHYDROGENASE-LIKE 1, MITOCHONDRIAL-RELATED"/>
    <property type="match status" value="1"/>
</dbReference>
<dbReference type="SUPFAM" id="SSF51735">
    <property type="entry name" value="NAD(P)-binding Rossmann-fold domains"/>
    <property type="match status" value="1"/>
</dbReference>
<proteinExistence type="predicted"/>
<dbReference type="PANTHER" id="PTHR43060:SF15">
    <property type="entry name" value="3-HYDROXYISOBUTYRATE DEHYDROGENASE-LIKE 1, MITOCHONDRIAL-RELATED"/>
    <property type="match status" value="1"/>
</dbReference>